<organism evidence="3 4">
    <name type="scientific">Candidatus Cohnella colombiensis</name>
    <dbReference type="NCBI Taxonomy" id="3121368"/>
    <lineage>
        <taxon>Bacteria</taxon>
        <taxon>Bacillati</taxon>
        <taxon>Bacillota</taxon>
        <taxon>Bacilli</taxon>
        <taxon>Bacillales</taxon>
        <taxon>Paenibacillaceae</taxon>
        <taxon>Cohnella</taxon>
    </lineage>
</organism>
<evidence type="ECO:0000313" key="4">
    <source>
        <dbReference type="Proteomes" id="UP001178662"/>
    </source>
</evidence>
<evidence type="ECO:0000256" key="1">
    <source>
        <dbReference type="SAM" id="Coils"/>
    </source>
</evidence>
<reference evidence="3" key="1">
    <citation type="submission" date="2023-03" db="EMBL/GenBank/DDBJ databases">
        <title>Andean soil-derived lignocellulolytic bacterial consortium as a source of novel taxa and putative plastic-active enzymes.</title>
        <authorList>
            <person name="Diaz-Garcia L."/>
            <person name="Chuvochina M."/>
            <person name="Feuerriegel G."/>
            <person name="Bunk B."/>
            <person name="Sproer C."/>
            <person name="Streit W.R."/>
            <person name="Rodriguez L.M."/>
            <person name="Overmann J."/>
            <person name="Jimenez D.J."/>
        </authorList>
    </citation>
    <scope>NUCLEOTIDE SEQUENCE</scope>
    <source>
        <strain evidence="3">MAG 2441</strain>
    </source>
</reference>
<dbReference type="Pfam" id="PF04977">
    <property type="entry name" value="DivIC"/>
    <property type="match status" value="1"/>
</dbReference>
<protein>
    <submittedName>
        <fullName evidence="3">Septum formation initiator family protein</fullName>
    </submittedName>
</protein>
<keyword evidence="2" id="KW-1133">Transmembrane helix</keyword>
<dbReference type="AlphaFoldDB" id="A0AA95EZU0"/>
<keyword evidence="2" id="KW-0472">Membrane</keyword>
<dbReference type="GO" id="GO:0051301">
    <property type="term" value="P:cell division"/>
    <property type="evidence" value="ECO:0007669"/>
    <property type="project" value="InterPro"/>
</dbReference>
<accession>A0AA95EZU0</accession>
<gene>
    <name evidence="3" type="ORF">P0Y55_17365</name>
</gene>
<evidence type="ECO:0000313" key="3">
    <source>
        <dbReference type="EMBL" id="WEK54288.1"/>
    </source>
</evidence>
<dbReference type="EMBL" id="CP119317">
    <property type="protein sequence ID" value="WEK54288.1"/>
    <property type="molecule type" value="Genomic_DNA"/>
</dbReference>
<keyword evidence="1" id="KW-0175">Coiled coil</keyword>
<dbReference type="InterPro" id="IPR039076">
    <property type="entry name" value="DivIC"/>
</dbReference>
<keyword evidence="4" id="KW-1185">Reference proteome</keyword>
<proteinExistence type="predicted"/>
<dbReference type="PANTHER" id="PTHR40027">
    <property type="entry name" value="CELL DIVISION PROTEIN DIVIC"/>
    <property type="match status" value="1"/>
</dbReference>
<feature type="coiled-coil region" evidence="1">
    <location>
        <begin position="51"/>
        <end position="78"/>
    </location>
</feature>
<keyword evidence="2" id="KW-0812">Transmembrane</keyword>
<dbReference type="Proteomes" id="UP001178662">
    <property type="component" value="Chromosome"/>
</dbReference>
<dbReference type="InterPro" id="IPR007060">
    <property type="entry name" value="FtsL/DivIC"/>
</dbReference>
<dbReference type="PANTHER" id="PTHR40027:SF1">
    <property type="entry name" value="CELL DIVISION PROTEIN DIVIC"/>
    <property type="match status" value="1"/>
</dbReference>
<sequence length="104" mass="11879">MSSRTIATTPASTGVRRRLKLLIFLMILFMSWAVYVLFTQYGQINDRTTQLREADKQLSDAVIRSEQLKQEIVKLNDQEYVSELARKDQGLGYPGEVPINIDGE</sequence>
<name>A0AA95EZU0_9BACL</name>
<evidence type="ECO:0000256" key="2">
    <source>
        <dbReference type="SAM" id="Phobius"/>
    </source>
</evidence>
<feature type="transmembrane region" description="Helical" evidence="2">
    <location>
        <begin position="21"/>
        <end position="38"/>
    </location>
</feature>